<dbReference type="InterPro" id="IPR024618">
    <property type="entry name" value="DUF3857"/>
</dbReference>
<feature type="signal peptide" evidence="1">
    <location>
        <begin position="1"/>
        <end position="32"/>
    </location>
</feature>
<dbReference type="Proteomes" id="UP000323164">
    <property type="component" value="Unassembled WGS sequence"/>
</dbReference>
<dbReference type="OrthoDB" id="8595007at2"/>
<sequence length="692" mass="76156">MQAAGIVGGFMVNNKAALLALLVASLVTTAHAEEFSKGDYHFSTGDEPAFVHRADVPSTWPAGVPGADDQRWRYWLYDVQIDHRGGRERTYVDHVFEPRSVAMLGDAGRFEIDFNPDCQTLAIHRVEVRRDGKWTTRLNPARISLARREGEFENDVSNGAVSALVVLDDVRVGDLVRIAYTIEGANPVLAGQRLDGYHVGYRNPALDVRWRALYDPGTRLAVRGATAKYAPRIDSRADGVEASLARQGVAAVQDYGNYPGWHDPYPWIQVGPEQGWHDVAKWATALYPAVTAPLPADLEARVAQWRRLPAPVARMTAALRAVQDEVRYFGIEMGEGTHRPQPPSETWTRRFGDCKDKAYLLATLLGRLDIKAVPALVSADDGKAVADFVPSASDFDHVIVRATIDGHAVWLDPTIAQQGGDPRAVDLSVLGVGLPIAPDSEGLEKISRPANARDEVASVERFGAAKADGPVSLDVETTYHGALADAARASLIGQRPEDLSRRYTEYYGKRYPKVEAVQAPTIEDDRAADELRVQEHYRLAMPFTEEGDGVRALSVFAEPLDKPLQLPDSMTHPGPLHVGMPGVYRYRVEVDAPAAWNARFGLEAQHRESAAFALDRNVTVEGSRAKLDYVLDLRARDLEATDVDRHLSILRAARDDLSAALRYQVPATLDTRQREDRLKALLRDAVKTGGAQ</sequence>
<reference evidence="3 4" key="1">
    <citation type="submission" date="2019-08" db="EMBL/GenBank/DDBJ databases">
        <title>Draft genome sequence of Lysobacter sp. UKS-15.</title>
        <authorList>
            <person name="Im W.-T."/>
        </authorList>
    </citation>
    <scope>NUCLEOTIDE SEQUENCE [LARGE SCALE GENOMIC DNA]</scope>
    <source>
        <strain evidence="3 4">UKS-15</strain>
    </source>
</reference>
<comment type="caution">
    <text evidence="3">The sequence shown here is derived from an EMBL/GenBank/DDBJ whole genome shotgun (WGS) entry which is preliminary data.</text>
</comment>
<evidence type="ECO:0000313" key="4">
    <source>
        <dbReference type="Proteomes" id="UP000323164"/>
    </source>
</evidence>
<dbReference type="InterPro" id="IPR038765">
    <property type="entry name" value="Papain-like_cys_pep_sf"/>
</dbReference>
<organism evidence="3 4">
    <name type="scientific">Cognatilysobacter lacus</name>
    <dbReference type="NCBI Taxonomy" id="1643323"/>
    <lineage>
        <taxon>Bacteria</taxon>
        <taxon>Pseudomonadati</taxon>
        <taxon>Pseudomonadota</taxon>
        <taxon>Gammaproteobacteria</taxon>
        <taxon>Lysobacterales</taxon>
        <taxon>Lysobacteraceae</taxon>
        <taxon>Cognatilysobacter</taxon>
    </lineage>
</organism>
<dbReference type="EMBL" id="VTRV01000031">
    <property type="protein sequence ID" value="TZF90663.1"/>
    <property type="molecule type" value="Genomic_DNA"/>
</dbReference>
<evidence type="ECO:0000259" key="2">
    <source>
        <dbReference type="Pfam" id="PF12969"/>
    </source>
</evidence>
<proteinExistence type="predicted"/>
<keyword evidence="4" id="KW-1185">Reference proteome</keyword>
<feature type="chain" id="PRO_5023074049" evidence="1">
    <location>
        <begin position="33"/>
        <end position="692"/>
    </location>
</feature>
<accession>A0A5D8Z9D5</accession>
<gene>
    <name evidence="3" type="ORF">FW784_04420</name>
</gene>
<dbReference type="RefSeq" id="WP_149352154.1">
    <property type="nucleotide sequence ID" value="NZ_VTRV01000031.1"/>
</dbReference>
<name>A0A5D8Z9D5_9GAMM</name>
<evidence type="ECO:0000256" key="1">
    <source>
        <dbReference type="SAM" id="SignalP"/>
    </source>
</evidence>
<dbReference type="Gene3D" id="2.60.40.3140">
    <property type="match status" value="1"/>
</dbReference>
<evidence type="ECO:0000313" key="3">
    <source>
        <dbReference type="EMBL" id="TZF90663.1"/>
    </source>
</evidence>
<dbReference type="SUPFAM" id="SSF54001">
    <property type="entry name" value="Cysteine proteinases"/>
    <property type="match status" value="1"/>
</dbReference>
<protein>
    <submittedName>
        <fullName evidence="3">DUF3857 domain-containing protein</fullName>
    </submittedName>
</protein>
<dbReference type="AlphaFoldDB" id="A0A5D8Z9D5"/>
<keyword evidence="1" id="KW-0732">Signal</keyword>
<feature type="domain" description="DUF3857" evidence="2">
    <location>
        <begin position="86"/>
        <end position="232"/>
    </location>
</feature>
<dbReference type="Gene3D" id="3.10.620.30">
    <property type="match status" value="1"/>
</dbReference>
<dbReference type="Pfam" id="PF12969">
    <property type="entry name" value="DUF3857"/>
    <property type="match status" value="1"/>
</dbReference>